<dbReference type="AlphaFoldDB" id="A0A1B0CMG1"/>
<dbReference type="InterPro" id="IPR011049">
    <property type="entry name" value="Serralysin-like_metalloprot_C"/>
</dbReference>
<dbReference type="PROSITE" id="PS51029">
    <property type="entry name" value="MADF"/>
    <property type="match status" value="1"/>
</dbReference>
<dbReference type="EnsemblMetazoa" id="LLOJ005849-RA">
    <property type="protein sequence ID" value="LLOJ005849-PA"/>
    <property type="gene ID" value="LLOJ005849"/>
</dbReference>
<sequence>MWRKSSAKRKRSDYHSNLWEEIGLKVGHRGVDCRKRFTLLKRRYLQYKKNYNPTSSAAQAKRRSNIFPFAAQMSFLDENAEVFDHITESMEAIEGTSAGPEATSTGPEATSTGPEATSIGPEATSTGPEATSIGPEATSTGPEATSTGPEATSTGPEAHATDPDKNIQNDTNKNPETDPEILLCNVISQLERENTPVVLEPPDNSHGPSTSGSEEPKIASGNPKWFISSHLKKTTQTHEEPSSKRPRTGECLERLTNTLQTVVNQNADVLGTFHNLAHHLIQNNTLHGGASNSTDDATSRGTNLNSSNGSSQVESENIYINRERFATMFSEQIADIIKILILNLLSNYNDGEVG</sequence>
<dbReference type="EMBL" id="AJWK01018677">
    <property type="status" value="NOT_ANNOTATED_CDS"/>
    <property type="molecule type" value="Genomic_DNA"/>
</dbReference>
<organism evidence="3 4">
    <name type="scientific">Lutzomyia longipalpis</name>
    <name type="common">Sand fly</name>
    <dbReference type="NCBI Taxonomy" id="7200"/>
    <lineage>
        <taxon>Eukaryota</taxon>
        <taxon>Metazoa</taxon>
        <taxon>Ecdysozoa</taxon>
        <taxon>Arthropoda</taxon>
        <taxon>Hexapoda</taxon>
        <taxon>Insecta</taxon>
        <taxon>Pterygota</taxon>
        <taxon>Neoptera</taxon>
        <taxon>Endopterygota</taxon>
        <taxon>Diptera</taxon>
        <taxon>Nematocera</taxon>
        <taxon>Psychodoidea</taxon>
        <taxon>Psychodidae</taxon>
        <taxon>Lutzomyia</taxon>
        <taxon>Lutzomyia</taxon>
    </lineage>
</organism>
<feature type="region of interest" description="Disordered" evidence="1">
    <location>
        <begin position="196"/>
        <end position="222"/>
    </location>
</feature>
<dbReference type="Gene3D" id="2.150.10.10">
    <property type="entry name" value="Serralysin-like metalloprotease, C-terminal"/>
    <property type="match status" value="1"/>
</dbReference>
<dbReference type="InterPro" id="IPR006578">
    <property type="entry name" value="MADF-dom"/>
</dbReference>
<evidence type="ECO:0000313" key="4">
    <source>
        <dbReference type="Proteomes" id="UP000092461"/>
    </source>
</evidence>
<dbReference type="VEuPathDB" id="VectorBase:LLOJ005849"/>
<proteinExistence type="predicted"/>
<feature type="compositionally biased region" description="Polar residues" evidence="1">
    <location>
        <begin position="137"/>
        <end position="155"/>
    </location>
</feature>
<feature type="domain" description="MADF" evidence="2">
    <location>
        <begin position="1"/>
        <end position="81"/>
    </location>
</feature>
<dbReference type="SUPFAM" id="SSF101967">
    <property type="entry name" value="Adhesin YadA, collagen-binding domain"/>
    <property type="match status" value="1"/>
</dbReference>
<reference evidence="3" key="1">
    <citation type="submission" date="2020-05" db="UniProtKB">
        <authorList>
            <consortium name="EnsemblMetazoa"/>
        </authorList>
    </citation>
    <scope>IDENTIFICATION</scope>
    <source>
        <strain evidence="3">Jacobina</strain>
    </source>
</reference>
<dbReference type="Pfam" id="PF10545">
    <property type="entry name" value="MADF_DNA_bdg"/>
    <property type="match status" value="1"/>
</dbReference>
<protein>
    <recommendedName>
        <fullName evidence="2">MADF domain-containing protein</fullName>
    </recommendedName>
</protein>
<evidence type="ECO:0000259" key="2">
    <source>
        <dbReference type="PROSITE" id="PS51029"/>
    </source>
</evidence>
<name>A0A1B0CMG1_LUTLO</name>
<keyword evidence="4" id="KW-1185">Reference proteome</keyword>
<accession>A0A1B0CMG1</accession>
<evidence type="ECO:0000313" key="3">
    <source>
        <dbReference type="EnsemblMetazoa" id="LLOJ005849-PA"/>
    </source>
</evidence>
<feature type="region of interest" description="Disordered" evidence="1">
    <location>
        <begin position="95"/>
        <end position="178"/>
    </location>
</feature>
<feature type="compositionally biased region" description="Polar residues" evidence="1">
    <location>
        <begin position="102"/>
        <end position="115"/>
    </location>
</feature>
<dbReference type="Proteomes" id="UP000092461">
    <property type="component" value="Unassembled WGS sequence"/>
</dbReference>
<feature type="region of interest" description="Disordered" evidence="1">
    <location>
        <begin position="287"/>
        <end position="315"/>
    </location>
</feature>
<evidence type="ECO:0000256" key="1">
    <source>
        <dbReference type="SAM" id="MobiDB-lite"/>
    </source>
</evidence>